<reference evidence="1 2" key="1">
    <citation type="journal article" date="2021" name="Elife">
        <title>Chloroplast acquisition without the gene transfer in kleptoplastic sea slugs, Plakobranchus ocellatus.</title>
        <authorList>
            <person name="Maeda T."/>
            <person name="Takahashi S."/>
            <person name="Yoshida T."/>
            <person name="Shimamura S."/>
            <person name="Takaki Y."/>
            <person name="Nagai Y."/>
            <person name="Toyoda A."/>
            <person name="Suzuki Y."/>
            <person name="Arimoto A."/>
            <person name="Ishii H."/>
            <person name="Satoh N."/>
            <person name="Nishiyama T."/>
            <person name="Hasebe M."/>
            <person name="Maruyama T."/>
            <person name="Minagawa J."/>
            <person name="Obokata J."/>
            <person name="Shigenobu S."/>
        </authorList>
    </citation>
    <scope>NUCLEOTIDE SEQUENCE [LARGE SCALE GENOMIC DNA]</scope>
</reference>
<dbReference type="Proteomes" id="UP000735302">
    <property type="component" value="Unassembled WGS sequence"/>
</dbReference>
<comment type="caution">
    <text evidence="1">The sequence shown here is derived from an EMBL/GenBank/DDBJ whole genome shotgun (WGS) entry which is preliminary data.</text>
</comment>
<evidence type="ECO:0000313" key="2">
    <source>
        <dbReference type="Proteomes" id="UP000735302"/>
    </source>
</evidence>
<dbReference type="AlphaFoldDB" id="A0AAV3XW44"/>
<name>A0AAV3XW44_9GAST</name>
<sequence>MLEVSANPNRTMPIHSVSCVQSMQVFSNVFPRTAILAASIETLKDSDSGFICCIIHRLNGNFNCRFIRRLRKQRQLQHHSKTSAANAEPFSDLDKGRDIDSELICSIIQRL</sequence>
<evidence type="ECO:0000313" key="1">
    <source>
        <dbReference type="EMBL" id="GFN74582.1"/>
    </source>
</evidence>
<proteinExistence type="predicted"/>
<gene>
    <name evidence="1" type="ORF">PoB_000108800</name>
</gene>
<dbReference type="EMBL" id="BLXT01000140">
    <property type="protein sequence ID" value="GFN74582.1"/>
    <property type="molecule type" value="Genomic_DNA"/>
</dbReference>
<organism evidence="1 2">
    <name type="scientific">Plakobranchus ocellatus</name>
    <dbReference type="NCBI Taxonomy" id="259542"/>
    <lineage>
        <taxon>Eukaryota</taxon>
        <taxon>Metazoa</taxon>
        <taxon>Spiralia</taxon>
        <taxon>Lophotrochozoa</taxon>
        <taxon>Mollusca</taxon>
        <taxon>Gastropoda</taxon>
        <taxon>Heterobranchia</taxon>
        <taxon>Euthyneura</taxon>
        <taxon>Panpulmonata</taxon>
        <taxon>Sacoglossa</taxon>
        <taxon>Placobranchoidea</taxon>
        <taxon>Plakobranchidae</taxon>
        <taxon>Plakobranchus</taxon>
    </lineage>
</organism>
<accession>A0AAV3XW44</accession>
<keyword evidence="2" id="KW-1185">Reference proteome</keyword>
<protein>
    <submittedName>
        <fullName evidence="1">Uncharacterized protein</fullName>
    </submittedName>
</protein>